<proteinExistence type="inferred from homology"/>
<evidence type="ECO:0000256" key="1">
    <source>
        <dbReference type="ARBA" id="ARBA00034117"/>
    </source>
</evidence>
<dbReference type="Proteomes" id="UP001596483">
    <property type="component" value="Unassembled WGS sequence"/>
</dbReference>
<evidence type="ECO:0000313" key="5">
    <source>
        <dbReference type="Proteomes" id="UP001596483"/>
    </source>
</evidence>
<dbReference type="Pfam" id="PF04740">
    <property type="entry name" value="LXG"/>
    <property type="match status" value="1"/>
</dbReference>
<evidence type="ECO:0000259" key="3">
    <source>
        <dbReference type="PROSITE" id="PS51756"/>
    </source>
</evidence>
<sequence>MKVLDVQQFHEGLHRNIEKLNRLEEEVQTIKQAVEELVMLEDALKGEGGNAIRSFYQECHLPLLDSFISFKSRFADTLRRIGEALDSFEPDRMGNIRQEFLEGEVQAGLEEIRGITGTLTDETNSIMESVADIVSLPHLDDSEVQEGVRSSERQRDSTIEGLMEFDQSQTAALSPVAIDLKKMEQWIIDVESMMAEGLTGVDFPTDSWKAVTARHPLRLSFTAHDASVGGLSNMAGLNRPNTVSGANSYPVPLAIAGETNTYNLSEAIPHKDEEGIRENSVGQFLEEAGEGAMSVGKGIMDFLFLEDLETLTDPETSSGEKVLAGASLLPVGKLIKGIKLGGEILGISNAADGMGRAGKGINSTAMTGKIKGIEKKYDQPDAVSKEELLTKPKNSPNPRKWIEKGGRVYIDKNGTWIYQHPDGHFVRYPNGFPDFKEAGFVKQEVNIGRFENYNTDFKRADELAPNGPRDAKNNTWHHHQDGKTMQEINKEIHKEYTHRGGMALKKRN</sequence>
<keyword evidence="5" id="KW-1185">Reference proteome</keyword>
<dbReference type="Pfam" id="PF14414">
    <property type="entry name" value="WHH"/>
    <property type="match status" value="1"/>
</dbReference>
<feature type="coiled-coil region" evidence="2">
    <location>
        <begin position="13"/>
        <end position="43"/>
    </location>
</feature>
<evidence type="ECO:0000256" key="2">
    <source>
        <dbReference type="SAM" id="Coils"/>
    </source>
</evidence>
<dbReference type="InterPro" id="IPR006829">
    <property type="entry name" value="LXG_dom"/>
</dbReference>
<comment type="similarity">
    <text evidence="1">In the N-terminal section; belongs to the LXG family.</text>
</comment>
<accession>A0ABW2NNE3</accession>
<keyword evidence="2" id="KW-0175">Coiled coil</keyword>
<name>A0ABW2NNE3_9BACL</name>
<gene>
    <name evidence="4" type="ORF">ACFQQH_14060</name>
</gene>
<protein>
    <submittedName>
        <fullName evidence="4">T7SS effector LXG polymorphic toxin</fullName>
    </submittedName>
</protein>
<organism evidence="4 5">
    <name type="scientific">Bhargavaea changchunensis</name>
    <dbReference type="NCBI Taxonomy" id="2134037"/>
    <lineage>
        <taxon>Bacteria</taxon>
        <taxon>Bacillati</taxon>
        <taxon>Bacillota</taxon>
        <taxon>Bacilli</taxon>
        <taxon>Bacillales</taxon>
        <taxon>Caryophanaceae</taxon>
        <taxon>Bhargavaea</taxon>
    </lineage>
</organism>
<evidence type="ECO:0000313" key="4">
    <source>
        <dbReference type="EMBL" id="MFC7366246.1"/>
    </source>
</evidence>
<reference evidence="5" key="1">
    <citation type="journal article" date="2019" name="Int. J. Syst. Evol. Microbiol.">
        <title>The Global Catalogue of Microorganisms (GCM) 10K type strain sequencing project: providing services to taxonomists for standard genome sequencing and annotation.</title>
        <authorList>
            <consortium name="The Broad Institute Genomics Platform"/>
            <consortium name="The Broad Institute Genome Sequencing Center for Infectious Disease"/>
            <person name="Wu L."/>
            <person name="Ma J."/>
        </authorList>
    </citation>
    <scope>NUCLEOTIDE SEQUENCE [LARGE SCALE GENOMIC DNA]</scope>
    <source>
        <strain evidence="5">JCM 4738</strain>
    </source>
</reference>
<feature type="domain" description="LXG" evidence="3">
    <location>
        <begin position="1"/>
        <end position="234"/>
    </location>
</feature>
<dbReference type="PROSITE" id="PS51756">
    <property type="entry name" value="LXG"/>
    <property type="match status" value="1"/>
</dbReference>
<dbReference type="EMBL" id="JBHTCT010000036">
    <property type="protein sequence ID" value="MFC7366246.1"/>
    <property type="molecule type" value="Genomic_DNA"/>
</dbReference>
<dbReference type="RefSeq" id="WP_198304065.1">
    <property type="nucleotide sequence ID" value="NZ_JBHTCT010000036.1"/>
</dbReference>
<dbReference type="InterPro" id="IPR032869">
    <property type="entry name" value="WHH_dom_containing"/>
</dbReference>
<comment type="caution">
    <text evidence="4">The sequence shown here is derived from an EMBL/GenBank/DDBJ whole genome shotgun (WGS) entry which is preliminary data.</text>
</comment>